<dbReference type="AlphaFoldDB" id="A0A1S2LVI3"/>
<dbReference type="InterPro" id="IPR025827">
    <property type="entry name" value="Zn_ribbon_recom_dom"/>
</dbReference>
<dbReference type="GO" id="GO:0000150">
    <property type="term" value="F:DNA strand exchange activity"/>
    <property type="evidence" value="ECO:0007669"/>
    <property type="project" value="InterPro"/>
</dbReference>
<gene>
    <name evidence="4" type="ORF">BKP45_21170</name>
</gene>
<dbReference type="OrthoDB" id="9811097at2"/>
<dbReference type="PANTHER" id="PTHR30461:SF23">
    <property type="entry name" value="DNA RECOMBINASE-RELATED"/>
    <property type="match status" value="1"/>
</dbReference>
<reference evidence="4 5" key="1">
    <citation type="submission" date="2016-10" db="EMBL/GenBank/DDBJ databases">
        <title>Draft genome sequences of four alkaliphilic bacteria belonging to the Anaerobacillus genus.</title>
        <authorList>
            <person name="Bassil N.M."/>
            <person name="Lloyd J.R."/>
        </authorList>
    </citation>
    <scope>NUCLEOTIDE SEQUENCE [LARGE SCALE GENOMIC DNA]</scope>
    <source>
        <strain evidence="4 5">DSM 22531</strain>
    </source>
</reference>
<name>A0A1S2LVI3_9BACI</name>
<dbReference type="Pfam" id="PF13408">
    <property type="entry name" value="Zn_ribbon_recom"/>
    <property type="match status" value="1"/>
</dbReference>
<protein>
    <submittedName>
        <fullName evidence="4">Recombinase family protein</fullName>
    </submittedName>
</protein>
<dbReference type="STRING" id="472963.BKP45_21170"/>
<dbReference type="InterPro" id="IPR050639">
    <property type="entry name" value="SSR_resolvase"/>
</dbReference>
<evidence type="ECO:0000256" key="1">
    <source>
        <dbReference type="SAM" id="Coils"/>
    </source>
</evidence>
<dbReference type="InterPro" id="IPR006119">
    <property type="entry name" value="Resolv_N"/>
</dbReference>
<sequence>MRCAIYIRVSTDKEEQKASLKYQQELFYRYVQEQGWDIFDIYIDVESGTTAKRKNLQKMIKDAEDKKFDVILAKELSRLARNGELSYKIKNLCENQNIHIITLDNAINTLVGHTNMFGLYAWMYEQESQNTSNRVKETLRTRAKKGLFKGSNPPYGYEVQDGKLRIKDDNTPKIVKRIFEEYLAGSGRESIAKGLYNDGIPTPAEIAGKKNAGDKWNDSTIKLILTNPHYIGDLVQGRSTTVSVTSRKRIMIDKEQQIIKKNSHDAIIPRYVFNTVQKQMEIRTKFITAPKKNLFTNVLFCADCGKGMWYRGNRKGYICGNYARYGKKACSGHLIKEDSLIDTVLTDIQELVKQIDKEQYLKKLEAQSKKAKHSLQKQLEKIDKQLDIINGRKRKYINMLAEDIITQEEYRENVEANKIEINELEVWKNNLLTTIESDQTSTNIEQLKQELLKFLNFDELIPEILHRFINKIEVQADGTARFHYRFSDPEVDVTKAGNSYSA</sequence>
<dbReference type="Proteomes" id="UP000180057">
    <property type="component" value="Unassembled WGS sequence"/>
</dbReference>
<evidence type="ECO:0000259" key="2">
    <source>
        <dbReference type="PROSITE" id="PS51736"/>
    </source>
</evidence>
<dbReference type="EMBL" id="MLQS01000035">
    <property type="protein sequence ID" value="OIJ16541.1"/>
    <property type="molecule type" value="Genomic_DNA"/>
</dbReference>
<evidence type="ECO:0000313" key="5">
    <source>
        <dbReference type="Proteomes" id="UP000180057"/>
    </source>
</evidence>
<dbReference type="SMART" id="SM00857">
    <property type="entry name" value="Resolvase"/>
    <property type="match status" value="1"/>
</dbReference>
<feature type="domain" description="Resolvase/invertase-type recombinase catalytic" evidence="2">
    <location>
        <begin position="2"/>
        <end position="152"/>
    </location>
</feature>
<organism evidence="4 5">
    <name type="scientific">Anaerobacillus alkalidiazotrophicus</name>
    <dbReference type="NCBI Taxonomy" id="472963"/>
    <lineage>
        <taxon>Bacteria</taxon>
        <taxon>Bacillati</taxon>
        <taxon>Bacillota</taxon>
        <taxon>Bacilli</taxon>
        <taxon>Bacillales</taxon>
        <taxon>Bacillaceae</taxon>
        <taxon>Anaerobacillus</taxon>
    </lineage>
</organism>
<dbReference type="PROSITE" id="PS51737">
    <property type="entry name" value="RECOMBINASE_DNA_BIND"/>
    <property type="match status" value="1"/>
</dbReference>
<dbReference type="Pfam" id="PF00239">
    <property type="entry name" value="Resolvase"/>
    <property type="match status" value="1"/>
</dbReference>
<comment type="caution">
    <text evidence="4">The sequence shown here is derived from an EMBL/GenBank/DDBJ whole genome shotgun (WGS) entry which is preliminary data.</text>
</comment>
<dbReference type="Gene3D" id="3.40.50.1390">
    <property type="entry name" value="Resolvase, N-terminal catalytic domain"/>
    <property type="match status" value="1"/>
</dbReference>
<dbReference type="SUPFAM" id="SSF53041">
    <property type="entry name" value="Resolvase-like"/>
    <property type="match status" value="1"/>
</dbReference>
<dbReference type="Gene3D" id="3.90.1750.20">
    <property type="entry name" value="Putative Large Serine Recombinase, Chain B, Domain 2"/>
    <property type="match status" value="1"/>
</dbReference>
<feature type="coiled-coil region" evidence="1">
    <location>
        <begin position="361"/>
        <end position="392"/>
    </location>
</feature>
<keyword evidence="5" id="KW-1185">Reference proteome</keyword>
<accession>A0A1S2LVI3</accession>
<dbReference type="PANTHER" id="PTHR30461">
    <property type="entry name" value="DNA-INVERTASE FROM LAMBDOID PROPHAGE"/>
    <property type="match status" value="1"/>
</dbReference>
<dbReference type="InterPro" id="IPR038109">
    <property type="entry name" value="DNA_bind_recomb_sf"/>
</dbReference>
<dbReference type="Pfam" id="PF07508">
    <property type="entry name" value="Recombinase"/>
    <property type="match status" value="1"/>
</dbReference>
<dbReference type="InterPro" id="IPR036162">
    <property type="entry name" value="Resolvase-like_N_sf"/>
</dbReference>
<dbReference type="CDD" id="cd00338">
    <property type="entry name" value="Ser_Recombinase"/>
    <property type="match status" value="1"/>
</dbReference>
<evidence type="ECO:0000259" key="3">
    <source>
        <dbReference type="PROSITE" id="PS51737"/>
    </source>
</evidence>
<dbReference type="GO" id="GO:0003677">
    <property type="term" value="F:DNA binding"/>
    <property type="evidence" value="ECO:0007669"/>
    <property type="project" value="InterPro"/>
</dbReference>
<keyword evidence="1" id="KW-0175">Coiled coil</keyword>
<proteinExistence type="predicted"/>
<dbReference type="InterPro" id="IPR011109">
    <property type="entry name" value="DNA_bind_recombinase_dom"/>
</dbReference>
<dbReference type="PROSITE" id="PS51736">
    <property type="entry name" value="RECOMBINASES_3"/>
    <property type="match status" value="1"/>
</dbReference>
<evidence type="ECO:0000313" key="4">
    <source>
        <dbReference type="EMBL" id="OIJ16541.1"/>
    </source>
</evidence>
<feature type="domain" description="Recombinase" evidence="3">
    <location>
        <begin position="154"/>
        <end position="286"/>
    </location>
</feature>